<name>A0ABT8QK13_9GAMM</name>
<dbReference type="Pfam" id="PF01541">
    <property type="entry name" value="GIY-YIG"/>
    <property type="match status" value="1"/>
</dbReference>
<keyword evidence="3" id="KW-1185">Reference proteome</keyword>
<protein>
    <submittedName>
        <fullName evidence="2">GIY-YIG nuclease family protein</fullName>
    </submittedName>
</protein>
<sequence>MDIEGQATRVERRVRAQKGTADEAIASLPPMATMIVDRAIDNMTRKLVAGYRNKRNAKPNAKSVDVGAETGEALKAASAQSVMEVANRGRAWKEMIQKSFTHGISSLSTLKFDGGFEIRNGQRPSDFKQAMPNSPGVYVVFDSANKPVYVGDSENMQSRWNAGHFNQYKQGQKPDGERYKLADDFESGCTVKFIIMESKETAAALEAHLISENFGQFEDVSKSSGVLTAEKLAEREKALQDGMLKNGREELATEQGTRSNQEAKKLKDAAGSAATLVVGAAGEAFKNVGYDLFERLTTTAIKAIKDELVDVFMGGKSRLKVRLNRMLTKILAVLRNVLENPLQLLRGIVEFIVNALSKTISQIYGLARNLFDLGNNAWNLYKGAQTLTREELVRKISETIITSGSLVIWDSLDLMLEKWLVAQTGGALVPFAPYISAAVTAVGFGISTHAMQAIVTRAIDAVIAFKQGFIDSLEAERAACEQLIQLAKAELAMIADLGSYVDSELQGIAQLQAYTRDLSRHEPIQPLDPSKLVIIRP</sequence>
<dbReference type="RefSeq" id="WP_301870147.1">
    <property type="nucleotide sequence ID" value="NZ_JAUKNN010000052.1"/>
</dbReference>
<dbReference type="PROSITE" id="PS50164">
    <property type="entry name" value="GIY_YIG"/>
    <property type="match status" value="1"/>
</dbReference>
<evidence type="ECO:0000313" key="2">
    <source>
        <dbReference type="EMBL" id="MDN8671102.1"/>
    </source>
</evidence>
<comment type="caution">
    <text evidence="2">The sequence shown here is derived from an EMBL/GenBank/DDBJ whole genome shotgun (WGS) entry which is preliminary data.</text>
</comment>
<dbReference type="InterPro" id="IPR035901">
    <property type="entry name" value="GIY-YIG_endonuc_sf"/>
</dbReference>
<evidence type="ECO:0000259" key="1">
    <source>
        <dbReference type="PROSITE" id="PS50164"/>
    </source>
</evidence>
<dbReference type="Gene3D" id="3.40.1440.10">
    <property type="entry name" value="GIY-YIG endonuclease"/>
    <property type="match status" value="1"/>
</dbReference>
<dbReference type="SUPFAM" id="SSF82771">
    <property type="entry name" value="GIY-YIG endonuclease"/>
    <property type="match status" value="1"/>
</dbReference>
<gene>
    <name evidence="2" type="ORF">Q0S36_17280</name>
</gene>
<reference evidence="2" key="1">
    <citation type="submission" date="2023-07" db="EMBL/GenBank/DDBJ databases">
        <title>Stenotrophomonas isolates from soil.</title>
        <authorList>
            <person name="Sharma V."/>
            <person name="Zur-Pinska J."/>
            <person name="Hay A.G."/>
        </authorList>
    </citation>
    <scope>NUCLEOTIDE SEQUENCE</scope>
    <source>
        <strain evidence="2">C2</strain>
    </source>
</reference>
<dbReference type="InterPro" id="IPR000305">
    <property type="entry name" value="GIY-YIG_endonuc"/>
</dbReference>
<organism evidence="2 3">
    <name type="scientific">Stenotrophomonas indicatrix</name>
    <dbReference type="NCBI Taxonomy" id="2045451"/>
    <lineage>
        <taxon>Bacteria</taxon>
        <taxon>Pseudomonadati</taxon>
        <taxon>Pseudomonadota</taxon>
        <taxon>Gammaproteobacteria</taxon>
        <taxon>Lysobacterales</taxon>
        <taxon>Lysobacteraceae</taxon>
        <taxon>Stenotrophomonas</taxon>
    </lineage>
</organism>
<accession>A0ABT8QK13</accession>
<dbReference type="Proteomes" id="UP001174315">
    <property type="component" value="Unassembled WGS sequence"/>
</dbReference>
<dbReference type="EMBL" id="JAUKNN010000052">
    <property type="protein sequence ID" value="MDN8671102.1"/>
    <property type="molecule type" value="Genomic_DNA"/>
</dbReference>
<proteinExistence type="predicted"/>
<feature type="domain" description="GIY-YIG" evidence="1">
    <location>
        <begin position="133"/>
        <end position="220"/>
    </location>
</feature>
<evidence type="ECO:0000313" key="3">
    <source>
        <dbReference type="Proteomes" id="UP001174315"/>
    </source>
</evidence>